<comment type="caution">
    <text evidence="2">The sequence shown here is derived from an EMBL/GenBank/DDBJ whole genome shotgun (WGS) entry which is preliminary data.</text>
</comment>
<name>A0AAV1JNL7_9NEOP</name>
<evidence type="ECO:0000313" key="3">
    <source>
        <dbReference type="Proteomes" id="UP001497472"/>
    </source>
</evidence>
<dbReference type="Proteomes" id="UP001497472">
    <property type="component" value="Unassembled WGS sequence"/>
</dbReference>
<gene>
    <name evidence="2" type="ORF">LNINA_LOCUS9376</name>
</gene>
<keyword evidence="3" id="KW-1185">Reference proteome</keyword>
<dbReference type="InterPro" id="IPR036084">
    <property type="entry name" value="Ser_inhib-like_sf"/>
</dbReference>
<evidence type="ECO:0000256" key="1">
    <source>
        <dbReference type="SAM" id="SignalP"/>
    </source>
</evidence>
<proteinExistence type="predicted"/>
<reference evidence="2 3" key="1">
    <citation type="submission" date="2023-11" db="EMBL/GenBank/DDBJ databases">
        <authorList>
            <person name="Okamura Y."/>
        </authorList>
    </citation>
    <scope>NUCLEOTIDE SEQUENCE [LARGE SCALE GENOMIC DNA]</scope>
</reference>
<dbReference type="Gene3D" id="2.10.25.10">
    <property type="entry name" value="Laminin"/>
    <property type="match status" value="1"/>
</dbReference>
<keyword evidence="1" id="KW-0732">Signal</keyword>
<feature type="chain" id="PRO_5043886375" description="Protease inhibitor" evidence="1">
    <location>
        <begin position="20"/>
        <end position="86"/>
    </location>
</feature>
<dbReference type="SUPFAM" id="SSF57567">
    <property type="entry name" value="Serine protease inhibitors"/>
    <property type="match status" value="1"/>
</dbReference>
<evidence type="ECO:0000313" key="2">
    <source>
        <dbReference type="EMBL" id="CAK1550137.1"/>
    </source>
</evidence>
<protein>
    <recommendedName>
        <fullName evidence="4">Protease inhibitor</fullName>
    </recommendedName>
</protein>
<feature type="signal peptide" evidence="1">
    <location>
        <begin position="1"/>
        <end position="19"/>
    </location>
</feature>
<dbReference type="EMBL" id="CAVLEF010000040">
    <property type="protein sequence ID" value="CAK1550137.1"/>
    <property type="molecule type" value="Genomic_DNA"/>
</dbReference>
<sequence>MKFILFVCCAAVVILGVVGQGIPIAKCRPGEHSVLYCPQRAEPNCDNPTVHDMEVAGPCDIPQCFCNTPNVRNLKTGKCIPYSKCP</sequence>
<evidence type="ECO:0008006" key="4">
    <source>
        <dbReference type="Google" id="ProtNLM"/>
    </source>
</evidence>
<dbReference type="AlphaFoldDB" id="A0AAV1JNL7"/>
<accession>A0AAV1JNL7</accession>
<organism evidence="2 3">
    <name type="scientific">Leptosia nina</name>
    <dbReference type="NCBI Taxonomy" id="320188"/>
    <lineage>
        <taxon>Eukaryota</taxon>
        <taxon>Metazoa</taxon>
        <taxon>Ecdysozoa</taxon>
        <taxon>Arthropoda</taxon>
        <taxon>Hexapoda</taxon>
        <taxon>Insecta</taxon>
        <taxon>Pterygota</taxon>
        <taxon>Neoptera</taxon>
        <taxon>Endopterygota</taxon>
        <taxon>Lepidoptera</taxon>
        <taxon>Glossata</taxon>
        <taxon>Ditrysia</taxon>
        <taxon>Papilionoidea</taxon>
        <taxon>Pieridae</taxon>
        <taxon>Pierinae</taxon>
        <taxon>Leptosia</taxon>
    </lineage>
</organism>